<evidence type="ECO:0000256" key="1">
    <source>
        <dbReference type="SAM" id="MobiDB-lite"/>
    </source>
</evidence>
<reference evidence="4" key="1">
    <citation type="journal article" date="2019" name="Int. J. Syst. Evol. Microbiol.">
        <title>The Global Catalogue of Microorganisms (GCM) 10K type strain sequencing project: providing services to taxonomists for standard genome sequencing and annotation.</title>
        <authorList>
            <consortium name="The Broad Institute Genomics Platform"/>
            <consortium name="The Broad Institute Genome Sequencing Center for Infectious Disease"/>
            <person name="Wu L."/>
            <person name="Ma J."/>
        </authorList>
    </citation>
    <scope>NUCLEOTIDE SEQUENCE [LARGE SCALE GENOMIC DNA]</scope>
    <source>
        <strain evidence="4">CCM 7526</strain>
    </source>
</reference>
<gene>
    <name evidence="3" type="ORF">ACFQ5G_29485</name>
</gene>
<dbReference type="Gene3D" id="2.120.10.30">
    <property type="entry name" value="TolB, C-terminal domain"/>
    <property type="match status" value="1"/>
</dbReference>
<evidence type="ECO:0000313" key="3">
    <source>
        <dbReference type="EMBL" id="MFD1369491.1"/>
    </source>
</evidence>
<evidence type="ECO:0000256" key="2">
    <source>
        <dbReference type="SAM" id="Phobius"/>
    </source>
</evidence>
<dbReference type="InterPro" id="IPR011042">
    <property type="entry name" value="6-blade_b-propeller_TolB-like"/>
</dbReference>
<feature type="region of interest" description="Disordered" evidence="1">
    <location>
        <begin position="64"/>
        <end position="92"/>
    </location>
</feature>
<feature type="compositionally biased region" description="Low complexity" evidence="1">
    <location>
        <begin position="66"/>
        <end position="75"/>
    </location>
</feature>
<name>A0ABW4AFI7_9ACTN</name>
<keyword evidence="2" id="KW-1133">Transmembrane helix</keyword>
<accession>A0ABW4AFI7</accession>
<feature type="transmembrane region" description="Helical" evidence="2">
    <location>
        <begin position="40"/>
        <end position="60"/>
    </location>
</feature>
<proteinExistence type="predicted"/>
<keyword evidence="4" id="KW-1185">Reference proteome</keyword>
<evidence type="ECO:0000313" key="4">
    <source>
        <dbReference type="Proteomes" id="UP001597183"/>
    </source>
</evidence>
<dbReference type="RefSeq" id="WP_317792339.1">
    <property type="nucleotide sequence ID" value="NZ_AP028461.1"/>
</dbReference>
<feature type="compositionally biased region" description="Pro residues" evidence="1">
    <location>
        <begin position="76"/>
        <end position="85"/>
    </location>
</feature>
<dbReference type="SUPFAM" id="SSF69304">
    <property type="entry name" value="Tricorn protease N-terminal domain"/>
    <property type="match status" value="1"/>
</dbReference>
<dbReference type="Gene3D" id="2.120.10.60">
    <property type="entry name" value="Tricorn protease N-terminal domain"/>
    <property type="match status" value="1"/>
</dbReference>
<protein>
    <submittedName>
        <fullName evidence="3">TolB family protein</fullName>
    </submittedName>
</protein>
<keyword evidence="2" id="KW-0472">Membrane</keyword>
<sequence length="352" mass="36631">MNNLPEHLADLADEVVTPPDMRDRVLASSRRATTRRRARLAGSAAAAVLVIASGVAWAGLPGSSRSGPVEVAAPSSSPPPLPGPDPTTHGATVPDRLFYLAADGRLQLLRDDGKVTTLFTPDGETCGLTVSLDGRRIAWVAADGGGATGDLIVAEPDGSHRRTVRTGVACTGGNSPVWMPGGRHLLVRPGNTAPRVLVDTVSGVTSPSSFRHVSGYLAWSPTGSRVAYRDGADIVVARPDGAEVRRVAHGDESPTGGFSVQGVSDDGRWVVVGMQNSDPDLIRTGFRVVDVESGGVVDPTRGITGKLTQVRPSADGNLLFRAGGRLGLTGPPDDIHVIWPEPAVLRTATLLL</sequence>
<comment type="caution">
    <text evidence="3">The sequence shown here is derived from an EMBL/GenBank/DDBJ whole genome shotgun (WGS) entry which is preliminary data.</text>
</comment>
<keyword evidence="2" id="KW-0812">Transmembrane</keyword>
<organism evidence="3 4">
    <name type="scientific">Actinoplanes sichuanensis</name>
    <dbReference type="NCBI Taxonomy" id="512349"/>
    <lineage>
        <taxon>Bacteria</taxon>
        <taxon>Bacillati</taxon>
        <taxon>Actinomycetota</taxon>
        <taxon>Actinomycetes</taxon>
        <taxon>Micromonosporales</taxon>
        <taxon>Micromonosporaceae</taxon>
        <taxon>Actinoplanes</taxon>
    </lineage>
</organism>
<dbReference type="Proteomes" id="UP001597183">
    <property type="component" value="Unassembled WGS sequence"/>
</dbReference>
<dbReference type="EMBL" id="JBHTMK010000040">
    <property type="protein sequence ID" value="MFD1369491.1"/>
    <property type="molecule type" value="Genomic_DNA"/>
</dbReference>